<evidence type="ECO:0008006" key="4">
    <source>
        <dbReference type="Google" id="ProtNLM"/>
    </source>
</evidence>
<dbReference type="RefSeq" id="XP_033397836.1">
    <property type="nucleotide sequence ID" value="XM_033544156.1"/>
</dbReference>
<reference evidence="2" key="1">
    <citation type="journal article" date="2020" name="Stud. Mycol.">
        <title>101 Dothideomycetes genomes: a test case for predicting lifestyles and emergence of pathogens.</title>
        <authorList>
            <person name="Haridas S."/>
            <person name="Albert R."/>
            <person name="Binder M."/>
            <person name="Bloem J."/>
            <person name="Labutti K."/>
            <person name="Salamov A."/>
            <person name="Andreopoulos B."/>
            <person name="Baker S."/>
            <person name="Barry K."/>
            <person name="Bills G."/>
            <person name="Bluhm B."/>
            <person name="Cannon C."/>
            <person name="Castanera R."/>
            <person name="Culley D."/>
            <person name="Daum C."/>
            <person name="Ezra D."/>
            <person name="Gonzalez J."/>
            <person name="Henrissat B."/>
            <person name="Kuo A."/>
            <person name="Liang C."/>
            <person name="Lipzen A."/>
            <person name="Lutzoni F."/>
            <person name="Magnuson J."/>
            <person name="Mondo S."/>
            <person name="Nolan M."/>
            <person name="Ohm R."/>
            <person name="Pangilinan J."/>
            <person name="Park H.-J."/>
            <person name="Ramirez L."/>
            <person name="Alfaro M."/>
            <person name="Sun H."/>
            <person name="Tritt A."/>
            <person name="Yoshinaga Y."/>
            <person name="Zwiers L.-H."/>
            <person name="Turgeon B."/>
            <person name="Goodwin S."/>
            <person name="Spatafora J."/>
            <person name="Crous P."/>
            <person name="Grigoriev I."/>
        </authorList>
    </citation>
    <scope>NUCLEOTIDE SEQUENCE</scope>
    <source>
        <strain evidence="2">CBS 121167</strain>
    </source>
</reference>
<feature type="signal peptide" evidence="1">
    <location>
        <begin position="1"/>
        <end position="18"/>
    </location>
</feature>
<evidence type="ECO:0000256" key="1">
    <source>
        <dbReference type="SAM" id="SignalP"/>
    </source>
</evidence>
<accession>A0A6A6BFV5</accession>
<protein>
    <recommendedName>
        <fullName evidence="4">Secreted protein</fullName>
    </recommendedName>
</protein>
<dbReference type="EMBL" id="ML995485">
    <property type="protein sequence ID" value="KAF2142124.1"/>
    <property type="molecule type" value="Genomic_DNA"/>
</dbReference>
<name>A0A6A6BFV5_9PEZI</name>
<evidence type="ECO:0000313" key="2">
    <source>
        <dbReference type="EMBL" id="KAF2142124.1"/>
    </source>
</evidence>
<evidence type="ECO:0000313" key="3">
    <source>
        <dbReference type="Proteomes" id="UP000799438"/>
    </source>
</evidence>
<dbReference type="AlphaFoldDB" id="A0A6A6BFV5"/>
<keyword evidence="1" id="KW-0732">Signal</keyword>
<gene>
    <name evidence="2" type="ORF">K452DRAFT_318425</name>
</gene>
<organism evidence="2 3">
    <name type="scientific">Aplosporella prunicola CBS 121167</name>
    <dbReference type="NCBI Taxonomy" id="1176127"/>
    <lineage>
        <taxon>Eukaryota</taxon>
        <taxon>Fungi</taxon>
        <taxon>Dikarya</taxon>
        <taxon>Ascomycota</taxon>
        <taxon>Pezizomycotina</taxon>
        <taxon>Dothideomycetes</taxon>
        <taxon>Dothideomycetes incertae sedis</taxon>
        <taxon>Botryosphaeriales</taxon>
        <taxon>Aplosporellaceae</taxon>
        <taxon>Aplosporella</taxon>
    </lineage>
</organism>
<proteinExistence type="predicted"/>
<feature type="chain" id="PRO_5025439680" description="Secreted protein" evidence="1">
    <location>
        <begin position="19"/>
        <end position="151"/>
    </location>
</feature>
<keyword evidence="3" id="KW-1185">Reference proteome</keyword>
<sequence length="151" mass="16966">MVQVTYLLTSALTALAAAQNGAASDFTADNDGGAAAEVHQNSKRVINSNNDGGVYWCERKDYKGKCRYTHKPLGTCMWMNRDPRSMCPDRNSWGDKPIYCELWNEEGCKGRVANLEYPGKANLAQWYSPKIRATAAYYWPLPASVRCFKKK</sequence>
<dbReference type="Proteomes" id="UP000799438">
    <property type="component" value="Unassembled WGS sequence"/>
</dbReference>
<dbReference type="GeneID" id="54301652"/>